<dbReference type="EMBL" id="UOEH01000267">
    <property type="protein sequence ID" value="VAV99099.1"/>
    <property type="molecule type" value="Genomic_DNA"/>
</dbReference>
<organism evidence="3">
    <name type="scientific">hydrothermal vent metagenome</name>
    <dbReference type="NCBI Taxonomy" id="652676"/>
    <lineage>
        <taxon>unclassified sequences</taxon>
        <taxon>metagenomes</taxon>
        <taxon>ecological metagenomes</taxon>
    </lineage>
</organism>
<name>A0A3B0S4C4_9ZZZZ</name>
<dbReference type="PANTHER" id="PTHR30441">
    <property type="entry name" value="DUF748 DOMAIN-CONTAINING PROTEIN"/>
    <property type="match status" value="1"/>
</dbReference>
<protein>
    <recommendedName>
        <fullName evidence="2">AsmA domain-containing protein</fullName>
    </recommendedName>
</protein>
<dbReference type="AlphaFoldDB" id="A0A3B0S4C4"/>
<evidence type="ECO:0000259" key="2">
    <source>
        <dbReference type="Pfam" id="PF05170"/>
    </source>
</evidence>
<feature type="domain" description="AsmA" evidence="2">
    <location>
        <begin position="9"/>
        <end position="190"/>
    </location>
</feature>
<dbReference type="InterPro" id="IPR007844">
    <property type="entry name" value="AsmA"/>
</dbReference>
<accession>A0A3B0S4C4</accession>
<feature type="domain" description="AsmA" evidence="2">
    <location>
        <begin position="355"/>
        <end position="540"/>
    </location>
</feature>
<proteinExistence type="predicted"/>
<evidence type="ECO:0000256" key="1">
    <source>
        <dbReference type="SAM" id="MobiDB-lite"/>
    </source>
</evidence>
<dbReference type="GO" id="GO:0090313">
    <property type="term" value="P:regulation of protein targeting to membrane"/>
    <property type="evidence" value="ECO:0007669"/>
    <property type="project" value="TreeGrafter"/>
</dbReference>
<dbReference type="GO" id="GO:0005886">
    <property type="term" value="C:plasma membrane"/>
    <property type="evidence" value="ECO:0007669"/>
    <property type="project" value="TreeGrafter"/>
</dbReference>
<evidence type="ECO:0000313" key="3">
    <source>
        <dbReference type="EMBL" id="VAV99099.1"/>
    </source>
</evidence>
<feature type="region of interest" description="Disordered" evidence="1">
    <location>
        <begin position="624"/>
        <end position="669"/>
    </location>
</feature>
<dbReference type="Pfam" id="PF05170">
    <property type="entry name" value="AsmA"/>
    <property type="match status" value="2"/>
</dbReference>
<dbReference type="InterPro" id="IPR052894">
    <property type="entry name" value="AsmA-related"/>
</dbReference>
<sequence length="669" mass="70305">MGRIFFFLVSIVAVLLAVAVFAPGLIPTATFKPRIEAAASAAIGREVTIGDDLSFRLLPRAAFHVEALTIANADGFDGDYLMRVAEADIGVNLFKLLANTVEVDRFVLTEPEINLARKADGAVNWNFAASDAEEGATDNDGARAPRDIRLGDVRIVGGRAHYSDAAAAKTYSAEDIDLNIFLKSLKEPLEVDGQMIFQGEPTVVDIVLTDLAAIIAGKPSNLKLDITIGATKAGADLNIETGETLRYSGPIDVDAPDLPAFAALVGTELADAPGFDRLSLSGEVDGGDDGLSLTDAQIGFDDIKAEGVLNLDWSGAKPKASGVLSTDKLDLRPYMPPPATSSEGFPEWSTAKMDFTSLRNIDADFDISANAIFLNDLEIGESRLKLRIDNGRMTTDIPELAMYGGQGSGRLVVNARGAKPSFSGNLDMNAVNTQPMSLDLLKNDNLLGLGSLKFDFTATGDSQAAIMSSLDGDGGFDIANGALKGVNIAQIVRAAAALQQGINPAALSTAVSAARGADETTDFSEFLSNFKITNGLVNTPTISLNGPYLTMSGNGTINLPLQTIDLRLSPRATTTVDGKEGRTVAVPMRVGGTFSEPTIAVDLEAYLRSGGVKQIRDLLGGIGKRKAAPADGDGAAPAEAEPQEETPEETALRALESIFGAPKEETPDQ</sequence>
<gene>
    <name evidence="3" type="ORF">MNBD_ALPHA05-724</name>
</gene>
<feature type="compositionally biased region" description="Low complexity" evidence="1">
    <location>
        <begin position="629"/>
        <end position="640"/>
    </location>
</feature>
<reference evidence="3" key="1">
    <citation type="submission" date="2018-06" db="EMBL/GenBank/DDBJ databases">
        <authorList>
            <person name="Zhirakovskaya E."/>
        </authorList>
    </citation>
    <scope>NUCLEOTIDE SEQUENCE</scope>
</reference>
<dbReference type="PANTHER" id="PTHR30441:SF4">
    <property type="entry name" value="PROTEIN ASMA"/>
    <property type="match status" value="1"/>
</dbReference>